<gene>
    <name evidence="3" type="ORF">GCM10016455_20150</name>
</gene>
<comment type="similarity">
    <text evidence="1">Belongs to the AHA1 family.</text>
</comment>
<protein>
    <recommendedName>
        <fullName evidence="2">Activator of Hsp90 ATPase homologue 1/2-like C-terminal domain-containing protein</fullName>
    </recommendedName>
</protein>
<dbReference type="RefSeq" id="WP_191286398.1">
    <property type="nucleotide sequence ID" value="NZ_BNCH01000004.1"/>
</dbReference>
<evidence type="ECO:0000256" key="1">
    <source>
        <dbReference type="ARBA" id="ARBA00006817"/>
    </source>
</evidence>
<dbReference type="Pfam" id="PF08327">
    <property type="entry name" value="AHSA1"/>
    <property type="match status" value="1"/>
</dbReference>
<dbReference type="InterPro" id="IPR023393">
    <property type="entry name" value="START-like_dom_sf"/>
</dbReference>
<sequence length="151" mass="16411">MTDPIVKTVTVACDPDHAFDVFVNRTTSWWPLGLHAVSAGQGKAALAVTIEPHVGGAVYETMFDGSRSDWGKVLEFEAGRKFAMTWHPGNTADAPTRVDVEFEGLDDGTTRVTLTHSGWEIWGDDADTRRGSYDGGWDRVLGTCYAGAFAE</sequence>
<dbReference type="SUPFAM" id="SSF55961">
    <property type="entry name" value="Bet v1-like"/>
    <property type="match status" value="1"/>
</dbReference>
<evidence type="ECO:0000259" key="2">
    <source>
        <dbReference type="Pfam" id="PF08327"/>
    </source>
</evidence>
<organism evidence="3 4">
    <name type="scientific">Aliiroseovarius zhejiangensis</name>
    <dbReference type="NCBI Taxonomy" id="1632025"/>
    <lineage>
        <taxon>Bacteria</taxon>
        <taxon>Pseudomonadati</taxon>
        <taxon>Pseudomonadota</taxon>
        <taxon>Alphaproteobacteria</taxon>
        <taxon>Rhodobacterales</taxon>
        <taxon>Paracoccaceae</taxon>
        <taxon>Aliiroseovarius</taxon>
    </lineage>
</organism>
<evidence type="ECO:0000313" key="4">
    <source>
        <dbReference type="Proteomes" id="UP000609802"/>
    </source>
</evidence>
<keyword evidence="4" id="KW-1185">Reference proteome</keyword>
<proteinExistence type="inferred from homology"/>
<accession>A0ABQ3J3S5</accession>
<evidence type="ECO:0000313" key="3">
    <source>
        <dbReference type="EMBL" id="GHE99375.1"/>
    </source>
</evidence>
<feature type="domain" description="Activator of Hsp90 ATPase homologue 1/2-like C-terminal" evidence="2">
    <location>
        <begin position="47"/>
        <end position="141"/>
    </location>
</feature>
<dbReference type="Gene3D" id="3.30.530.20">
    <property type="match status" value="1"/>
</dbReference>
<comment type="caution">
    <text evidence="3">The sequence shown here is derived from an EMBL/GenBank/DDBJ whole genome shotgun (WGS) entry which is preliminary data.</text>
</comment>
<dbReference type="EMBL" id="BNCH01000004">
    <property type="protein sequence ID" value="GHE99375.1"/>
    <property type="molecule type" value="Genomic_DNA"/>
</dbReference>
<dbReference type="Proteomes" id="UP000609802">
    <property type="component" value="Unassembled WGS sequence"/>
</dbReference>
<dbReference type="InterPro" id="IPR013538">
    <property type="entry name" value="ASHA1/2-like_C"/>
</dbReference>
<reference evidence="4" key="1">
    <citation type="journal article" date="2019" name="Int. J. Syst. Evol. Microbiol.">
        <title>The Global Catalogue of Microorganisms (GCM) 10K type strain sequencing project: providing services to taxonomists for standard genome sequencing and annotation.</title>
        <authorList>
            <consortium name="The Broad Institute Genomics Platform"/>
            <consortium name="The Broad Institute Genome Sequencing Center for Infectious Disease"/>
            <person name="Wu L."/>
            <person name="Ma J."/>
        </authorList>
    </citation>
    <scope>NUCLEOTIDE SEQUENCE [LARGE SCALE GENOMIC DNA]</scope>
    <source>
        <strain evidence="4">KCTC 42443</strain>
    </source>
</reference>
<name>A0ABQ3J3S5_9RHOB</name>